<sequence length="97" mass="9876">MSEQRGEFDPGGSNISTLSTGNAGTGPGSCDESPEKTGFSAGEELLEGVFVQSGLKPPLFFDVHHAGGVHTHKQAVRESTAKEAAESSAVASSAVQS</sequence>
<evidence type="ECO:0000313" key="2">
    <source>
        <dbReference type="EMBL" id="KAA6352834.1"/>
    </source>
</evidence>
<dbReference type="Proteomes" id="UP000324800">
    <property type="component" value="Unassembled WGS sequence"/>
</dbReference>
<gene>
    <name evidence="2" type="ORF">EZS28_051639</name>
</gene>
<feature type="region of interest" description="Disordered" evidence="1">
    <location>
        <begin position="70"/>
        <end position="97"/>
    </location>
</feature>
<dbReference type="EMBL" id="SNRW01039223">
    <property type="protein sequence ID" value="KAA6352834.1"/>
    <property type="molecule type" value="Genomic_DNA"/>
</dbReference>
<feature type="compositionally biased region" description="Low complexity" evidence="1">
    <location>
        <begin position="86"/>
        <end position="97"/>
    </location>
</feature>
<protein>
    <submittedName>
        <fullName evidence="2">Uncharacterized protein</fullName>
    </submittedName>
</protein>
<feature type="compositionally biased region" description="Polar residues" evidence="1">
    <location>
        <begin position="13"/>
        <end position="22"/>
    </location>
</feature>
<accession>A0A5J4T3C7</accession>
<feature type="non-terminal residue" evidence="2">
    <location>
        <position position="97"/>
    </location>
</feature>
<organism evidence="2 3">
    <name type="scientific">Streblomastix strix</name>
    <dbReference type="NCBI Taxonomy" id="222440"/>
    <lineage>
        <taxon>Eukaryota</taxon>
        <taxon>Metamonada</taxon>
        <taxon>Preaxostyla</taxon>
        <taxon>Oxymonadida</taxon>
        <taxon>Streblomastigidae</taxon>
        <taxon>Streblomastix</taxon>
    </lineage>
</organism>
<name>A0A5J4T3C7_9EUKA</name>
<evidence type="ECO:0000313" key="3">
    <source>
        <dbReference type="Proteomes" id="UP000324800"/>
    </source>
</evidence>
<feature type="region of interest" description="Disordered" evidence="1">
    <location>
        <begin position="1"/>
        <end position="41"/>
    </location>
</feature>
<feature type="compositionally biased region" description="Basic and acidic residues" evidence="1">
    <location>
        <begin position="75"/>
        <end position="85"/>
    </location>
</feature>
<proteinExistence type="predicted"/>
<reference evidence="2 3" key="1">
    <citation type="submission" date="2019-03" db="EMBL/GenBank/DDBJ databases">
        <title>Single cell metagenomics reveals metabolic interactions within the superorganism composed of flagellate Streblomastix strix and complex community of Bacteroidetes bacteria on its surface.</title>
        <authorList>
            <person name="Treitli S.C."/>
            <person name="Kolisko M."/>
            <person name="Husnik F."/>
            <person name="Keeling P."/>
            <person name="Hampl V."/>
        </authorList>
    </citation>
    <scope>NUCLEOTIDE SEQUENCE [LARGE SCALE GENOMIC DNA]</scope>
    <source>
        <strain evidence="2">ST1C</strain>
    </source>
</reference>
<comment type="caution">
    <text evidence="2">The sequence shown here is derived from an EMBL/GenBank/DDBJ whole genome shotgun (WGS) entry which is preliminary data.</text>
</comment>
<evidence type="ECO:0000256" key="1">
    <source>
        <dbReference type="SAM" id="MobiDB-lite"/>
    </source>
</evidence>
<dbReference type="AlphaFoldDB" id="A0A5J4T3C7"/>